<evidence type="ECO:0000313" key="2">
    <source>
        <dbReference type="EMBL" id="PRW60899.1"/>
    </source>
</evidence>
<dbReference type="AlphaFoldDB" id="A0A2P6U3L5"/>
<feature type="region of interest" description="Disordered" evidence="1">
    <location>
        <begin position="1"/>
        <end position="26"/>
    </location>
</feature>
<feature type="region of interest" description="Disordered" evidence="1">
    <location>
        <begin position="68"/>
        <end position="92"/>
    </location>
</feature>
<dbReference type="Gene3D" id="3.90.550.10">
    <property type="entry name" value="Spore Coat Polysaccharide Biosynthesis Protein SpsA, Chain A"/>
    <property type="match status" value="1"/>
</dbReference>
<dbReference type="GO" id="GO:0016740">
    <property type="term" value="F:transferase activity"/>
    <property type="evidence" value="ECO:0007669"/>
    <property type="project" value="UniProtKB-KW"/>
</dbReference>
<keyword evidence="2" id="KW-0808">Transferase</keyword>
<dbReference type="SUPFAM" id="SSF53448">
    <property type="entry name" value="Nucleotide-diphospho-sugar transferases"/>
    <property type="match status" value="1"/>
</dbReference>
<dbReference type="InterPro" id="IPR029044">
    <property type="entry name" value="Nucleotide-diphossugar_trans"/>
</dbReference>
<sequence>MGLLRPSPYDASAAEKGSPWARRGSAGSDGTRTCAALALLAAAALLWVGLQWEPAYSSVVHPLRTADSSGSARWVPGRGGRDGHRSSFRGGQNTAQAQGHALGQGKRLLSFAACGDAAMQRVAILSGLVLAAEVNRTAVLPRLLVDGRGAEFGDVYNADMFVAGLRGQGLQVVAHPPDGSQPEQLELGAHYDAMASLQRTYASVQHISVSCPAFRLPPDLFVKHERLVFAATKALQLGTLLDTVLGAQQYMQRLSAGGLYNVLYLHAEQDWVQQCARWERATRGGRPDNCMNNTDTVGKNLQVHNVDTQVPLLLLTGQGSVDQELVGSAIVSLQNEGYKVVGWGDLPGVAGVATVLTRDAAALVQYYLALGAHQFAGNSVALADALLIMERWNAGRYATYYNGGNIPLEAHIPLFPMPWVFTYNDWSAGTEYDWMVQAAVTSAIEVGRVKPHCMFTGSTESPMYRWLAGKDITLILHTPEWKDALIRESMTGDVNIQARKRQSHLYKNVGAIVGAYLRIDIPKLPHFDQYNYVLFTDCDVYFRKHMKLIDWGSPLPSAIGMGYERYDWFPYNNGVMLWNMPYMKKTNADFIKWILSQHNGLYYGRYTAVDQGAFNQYYEDQVKGKPISRKFNAMIYLEFRDDARIVHLHGPKMNHYLEYLRTGNCQFGDLCTWGVYKGGLCKYAAEYRRYVPDWQVVHHVHRLCSNLVAGTWHPPHKNVPQNTCGA</sequence>
<dbReference type="STRING" id="3076.A0A2P6U3L5"/>
<evidence type="ECO:0000313" key="3">
    <source>
        <dbReference type="Proteomes" id="UP000239899"/>
    </source>
</evidence>
<dbReference type="Proteomes" id="UP000239899">
    <property type="component" value="Unassembled WGS sequence"/>
</dbReference>
<dbReference type="EMBL" id="LHPG02000001">
    <property type="protein sequence ID" value="PRW60899.1"/>
    <property type="molecule type" value="Genomic_DNA"/>
</dbReference>
<dbReference type="OrthoDB" id="512941at2759"/>
<proteinExistence type="predicted"/>
<keyword evidence="3" id="KW-1185">Reference proteome</keyword>
<reference evidence="2 3" key="1">
    <citation type="journal article" date="2018" name="Plant J.">
        <title>Genome sequences of Chlorella sorokiniana UTEX 1602 and Micractinium conductrix SAG 241.80: implications to maltose excretion by a green alga.</title>
        <authorList>
            <person name="Arriola M.B."/>
            <person name="Velmurugan N."/>
            <person name="Zhang Y."/>
            <person name="Plunkett M.H."/>
            <person name="Hondzo H."/>
            <person name="Barney B.M."/>
        </authorList>
    </citation>
    <scope>NUCLEOTIDE SEQUENCE [LARGE SCALE GENOMIC DNA]</scope>
    <source>
        <strain evidence="3">UTEX 1602</strain>
    </source>
</reference>
<evidence type="ECO:0000256" key="1">
    <source>
        <dbReference type="SAM" id="MobiDB-lite"/>
    </source>
</evidence>
<name>A0A2P6U3L5_CHLSO</name>
<comment type="caution">
    <text evidence="2">The sequence shown here is derived from an EMBL/GenBank/DDBJ whole genome shotgun (WGS) entry which is preliminary data.</text>
</comment>
<organism evidence="2 3">
    <name type="scientific">Chlorella sorokiniana</name>
    <name type="common">Freshwater green alga</name>
    <dbReference type="NCBI Taxonomy" id="3076"/>
    <lineage>
        <taxon>Eukaryota</taxon>
        <taxon>Viridiplantae</taxon>
        <taxon>Chlorophyta</taxon>
        <taxon>core chlorophytes</taxon>
        <taxon>Trebouxiophyceae</taxon>
        <taxon>Chlorellales</taxon>
        <taxon>Chlorellaceae</taxon>
        <taxon>Chlorella clade</taxon>
        <taxon>Chlorella</taxon>
    </lineage>
</organism>
<accession>A0A2P6U3L5</accession>
<gene>
    <name evidence="2" type="ORF">C2E21_0363</name>
</gene>
<protein>
    <submittedName>
        <fullName evidence="2">Glycosyl transferase family 8</fullName>
    </submittedName>
</protein>